<reference evidence="3 4" key="1">
    <citation type="submission" date="2017-03" db="EMBL/GenBank/DDBJ databases">
        <title>Draft genome sequence of Moraxella equi CCUG 4950T type strain.</title>
        <authorList>
            <person name="Salva-Serra F."/>
            <person name="Engstrom-Jakobsson H."/>
            <person name="Thorell K."/>
            <person name="Jaen-Luchoro D."/>
            <person name="Gonzales-Siles L."/>
            <person name="Karlsson R."/>
            <person name="Yazdan S."/>
            <person name="Boulund F."/>
            <person name="Johnning A."/>
            <person name="Engstrand L."/>
            <person name="Kristiansson E."/>
            <person name="Moore E."/>
        </authorList>
    </citation>
    <scope>NUCLEOTIDE SEQUENCE [LARGE SCALE GENOMIC DNA]</scope>
    <source>
        <strain evidence="3 4">CCUG 4950</strain>
    </source>
</reference>
<name>A0ABX3NII3_9GAMM</name>
<dbReference type="Pfam" id="PF17863">
    <property type="entry name" value="AAA_lid_2"/>
    <property type="match status" value="1"/>
</dbReference>
<evidence type="ECO:0000313" key="4">
    <source>
        <dbReference type="Proteomes" id="UP000190777"/>
    </source>
</evidence>
<dbReference type="PIRSF" id="PIRSF002849">
    <property type="entry name" value="AAA_ATPase_chaperone_MoxR_prd"/>
    <property type="match status" value="1"/>
</dbReference>
<feature type="domain" description="ATPase AAA-3" evidence="1">
    <location>
        <begin position="58"/>
        <end position="188"/>
    </location>
</feature>
<dbReference type="CDD" id="cd00009">
    <property type="entry name" value="AAA"/>
    <property type="match status" value="1"/>
</dbReference>
<dbReference type="InterPro" id="IPR050764">
    <property type="entry name" value="CbbQ/NirQ/NorQ/GpvN"/>
</dbReference>
<dbReference type="InterPro" id="IPR041628">
    <property type="entry name" value="ChlI/MoxR_AAA_lid"/>
</dbReference>
<proteinExistence type="predicted"/>
<dbReference type="SUPFAM" id="SSF52540">
    <property type="entry name" value="P-loop containing nucleoside triphosphate hydrolases"/>
    <property type="match status" value="1"/>
</dbReference>
<dbReference type="InterPro" id="IPR027417">
    <property type="entry name" value="P-loop_NTPase"/>
</dbReference>
<organism evidence="3 4">
    <name type="scientific">Moraxella equi</name>
    <dbReference type="NCBI Taxonomy" id="60442"/>
    <lineage>
        <taxon>Bacteria</taxon>
        <taxon>Pseudomonadati</taxon>
        <taxon>Pseudomonadota</taxon>
        <taxon>Gammaproteobacteria</taxon>
        <taxon>Moraxellales</taxon>
        <taxon>Moraxellaceae</taxon>
        <taxon>Moraxella</taxon>
    </lineage>
</organism>
<keyword evidence="4" id="KW-1185">Reference proteome</keyword>
<evidence type="ECO:0000259" key="1">
    <source>
        <dbReference type="Pfam" id="PF07726"/>
    </source>
</evidence>
<protein>
    <submittedName>
        <fullName evidence="3">AAA family ATPase</fullName>
    </submittedName>
</protein>
<accession>A0ABX3NII3</accession>
<gene>
    <name evidence="3" type="ORF">B5J93_05180</name>
</gene>
<dbReference type="Pfam" id="PF07726">
    <property type="entry name" value="AAA_3"/>
    <property type="match status" value="1"/>
</dbReference>
<feature type="domain" description="ChlI/MoxR AAA lid" evidence="2">
    <location>
        <begin position="259"/>
        <end position="303"/>
    </location>
</feature>
<evidence type="ECO:0000313" key="3">
    <source>
        <dbReference type="EMBL" id="OPH38885.1"/>
    </source>
</evidence>
<evidence type="ECO:0000259" key="2">
    <source>
        <dbReference type="Pfam" id="PF17863"/>
    </source>
</evidence>
<dbReference type="Gene3D" id="3.40.50.300">
    <property type="entry name" value="P-loop containing nucleotide triphosphate hydrolases"/>
    <property type="match status" value="1"/>
</dbReference>
<dbReference type="EMBL" id="MXAP01000048">
    <property type="protein sequence ID" value="OPH38885.1"/>
    <property type="molecule type" value="Genomic_DNA"/>
</dbReference>
<dbReference type="Gene3D" id="1.10.8.80">
    <property type="entry name" value="Magnesium chelatase subunit I, C-Terminal domain"/>
    <property type="match status" value="1"/>
</dbReference>
<dbReference type="InterPro" id="IPR011703">
    <property type="entry name" value="ATPase_AAA-3"/>
</dbReference>
<sequence length="331" mass="37183">MLSMFNTPYYLSKYFLFERFMSHIQPKIQTLLDKLNQIVLDKEEAVTLAVSCILADGHLLLQDLPGMGKTTLAHSLAILLGLDFNRVQFTNDMLPADILGMMIYNQSEQSFAFRKGAVFTQLLLADEINRSSPKTQSALLEAMEEKQVTQDGQTHVLPKPFFVIATQNPAQQAGVYPLPESQLDRFLMCVSLGYPSPKAERELLEGRDRRAMMSEFTPILTSEEVIQAQREVKDIYIAPVVLDYLQKLVAKTRSSQEYHGLSPRGVLALKRACQAYAYVSGQDNVAIDDVQAVFSAVADHRLGQRFVPFHHLGGLTEMTIARRILDEVAID</sequence>
<dbReference type="Proteomes" id="UP000190777">
    <property type="component" value="Unassembled WGS sequence"/>
</dbReference>
<dbReference type="PANTHER" id="PTHR42759">
    <property type="entry name" value="MOXR FAMILY PROTEIN"/>
    <property type="match status" value="1"/>
</dbReference>
<comment type="caution">
    <text evidence="3">The sequence shown here is derived from an EMBL/GenBank/DDBJ whole genome shotgun (WGS) entry which is preliminary data.</text>
</comment>
<dbReference type="PANTHER" id="PTHR42759:SF5">
    <property type="entry name" value="METHANOL DEHYDROGENASE REGULATOR"/>
    <property type="match status" value="1"/>
</dbReference>